<evidence type="ECO:0000259" key="2">
    <source>
        <dbReference type="Pfam" id="PF01569"/>
    </source>
</evidence>
<keyword evidence="1" id="KW-1133">Transmembrane helix</keyword>
<feature type="transmembrane region" description="Helical" evidence="1">
    <location>
        <begin position="66"/>
        <end position="84"/>
    </location>
</feature>
<feature type="transmembrane region" description="Helical" evidence="1">
    <location>
        <begin position="147"/>
        <end position="164"/>
    </location>
</feature>
<proteinExistence type="predicted"/>
<keyword evidence="4" id="KW-1185">Reference proteome</keyword>
<gene>
    <name evidence="3" type="ORF">GCM10007935_23660</name>
</gene>
<feature type="transmembrane region" description="Helical" evidence="1">
    <location>
        <begin position="96"/>
        <end position="118"/>
    </location>
</feature>
<name>A0ABQ6C5Q4_9BURK</name>
<feature type="transmembrane region" description="Helical" evidence="1">
    <location>
        <begin position="202"/>
        <end position="222"/>
    </location>
</feature>
<dbReference type="Proteomes" id="UP001156903">
    <property type="component" value="Unassembled WGS sequence"/>
</dbReference>
<evidence type="ECO:0000313" key="3">
    <source>
        <dbReference type="EMBL" id="GLS14933.1"/>
    </source>
</evidence>
<sequence>MPDRSVPRAVSATWPTELGLRVVHLWLLKAVGTTLFMVLFFQAYFYVLQHPSRAPWVMPEIWLDRLVPFTPAAFPVYALLWVYVSLPPALIGNLRALLRFGAWVGLLCGSCLLVFWLWPTRVPDFGIDWSNYPGLSALKGIDASGNAWPSLHVATAVFSAWWLYRLLQQMGVPRGWHVVNAGVCVAITWSTLATLQHVALDALTGALVGAVFAWLSLTPADLRLSQRLQQRLAQSRST</sequence>
<evidence type="ECO:0000313" key="4">
    <source>
        <dbReference type="Proteomes" id="UP001156903"/>
    </source>
</evidence>
<feature type="domain" description="Phosphatidic acid phosphatase type 2/haloperoxidase" evidence="2">
    <location>
        <begin position="119"/>
        <end position="217"/>
    </location>
</feature>
<organism evidence="3 4">
    <name type="scientific">Hydrogenophaga electricum</name>
    <dbReference type="NCBI Taxonomy" id="1230953"/>
    <lineage>
        <taxon>Bacteria</taxon>
        <taxon>Pseudomonadati</taxon>
        <taxon>Pseudomonadota</taxon>
        <taxon>Betaproteobacteria</taxon>
        <taxon>Burkholderiales</taxon>
        <taxon>Comamonadaceae</taxon>
        <taxon>Hydrogenophaga</taxon>
    </lineage>
</organism>
<dbReference type="EMBL" id="BSPB01000017">
    <property type="protein sequence ID" value="GLS14933.1"/>
    <property type="molecule type" value="Genomic_DNA"/>
</dbReference>
<reference evidence="4" key="1">
    <citation type="journal article" date="2019" name="Int. J. Syst. Evol. Microbiol.">
        <title>The Global Catalogue of Microorganisms (GCM) 10K type strain sequencing project: providing services to taxonomists for standard genome sequencing and annotation.</title>
        <authorList>
            <consortium name="The Broad Institute Genomics Platform"/>
            <consortium name="The Broad Institute Genome Sequencing Center for Infectious Disease"/>
            <person name="Wu L."/>
            <person name="Ma J."/>
        </authorList>
    </citation>
    <scope>NUCLEOTIDE SEQUENCE [LARGE SCALE GENOMIC DNA]</scope>
    <source>
        <strain evidence="4">NBRC 109341</strain>
    </source>
</reference>
<keyword evidence="1" id="KW-0472">Membrane</keyword>
<feature type="transmembrane region" description="Helical" evidence="1">
    <location>
        <begin position="176"/>
        <end position="196"/>
    </location>
</feature>
<accession>A0ABQ6C5Q4</accession>
<dbReference type="RefSeq" id="WP_284307959.1">
    <property type="nucleotide sequence ID" value="NZ_BSPB01000017.1"/>
</dbReference>
<protein>
    <recommendedName>
        <fullName evidence="2">Phosphatidic acid phosphatase type 2/haloperoxidase domain-containing protein</fullName>
    </recommendedName>
</protein>
<comment type="caution">
    <text evidence="3">The sequence shown here is derived from an EMBL/GenBank/DDBJ whole genome shotgun (WGS) entry which is preliminary data.</text>
</comment>
<dbReference type="Pfam" id="PF01569">
    <property type="entry name" value="PAP2"/>
    <property type="match status" value="1"/>
</dbReference>
<feature type="transmembrane region" description="Helical" evidence="1">
    <location>
        <begin position="26"/>
        <end position="46"/>
    </location>
</feature>
<dbReference type="InterPro" id="IPR000326">
    <property type="entry name" value="PAP2/HPO"/>
</dbReference>
<dbReference type="Gene3D" id="1.20.144.10">
    <property type="entry name" value="Phosphatidic acid phosphatase type 2/haloperoxidase"/>
    <property type="match status" value="1"/>
</dbReference>
<keyword evidence="1" id="KW-0812">Transmembrane</keyword>
<evidence type="ECO:0000256" key="1">
    <source>
        <dbReference type="SAM" id="Phobius"/>
    </source>
</evidence>